<dbReference type="Proteomes" id="UP001482620">
    <property type="component" value="Unassembled WGS sequence"/>
</dbReference>
<reference evidence="1 2" key="1">
    <citation type="submission" date="2021-06" db="EMBL/GenBank/DDBJ databases">
        <authorList>
            <person name="Palmer J.M."/>
        </authorList>
    </citation>
    <scope>NUCLEOTIDE SEQUENCE [LARGE SCALE GENOMIC DNA]</scope>
    <source>
        <strain evidence="2">if_2019</strain>
        <tissue evidence="1">Muscle</tissue>
    </source>
</reference>
<evidence type="ECO:0000313" key="1">
    <source>
        <dbReference type="EMBL" id="MEQ2233621.1"/>
    </source>
</evidence>
<organism evidence="1 2">
    <name type="scientific">Ilyodon furcidens</name>
    <name type="common">goldbreast splitfin</name>
    <dbReference type="NCBI Taxonomy" id="33524"/>
    <lineage>
        <taxon>Eukaryota</taxon>
        <taxon>Metazoa</taxon>
        <taxon>Chordata</taxon>
        <taxon>Craniata</taxon>
        <taxon>Vertebrata</taxon>
        <taxon>Euteleostomi</taxon>
        <taxon>Actinopterygii</taxon>
        <taxon>Neopterygii</taxon>
        <taxon>Teleostei</taxon>
        <taxon>Neoteleostei</taxon>
        <taxon>Acanthomorphata</taxon>
        <taxon>Ovalentaria</taxon>
        <taxon>Atherinomorphae</taxon>
        <taxon>Cyprinodontiformes</taxon>
        <taxon>Goodeidae</taxon>
        <taxon>Ilyodon</taxon>
    </lineage>
</organism>
<comment type="caution">
    <text evidence="1">The sequence shown here is derived from an EMBL/GenBank/DDBJ whole genome shotgun (WGS) entry which is preliminary data.</text>
</comment>
<protein>
    <submittedName>
        <fullName evidence="1">Uncharacterized protein</fullName>
    </submittedName>
</protein>
<dbReference type="EMBL" id="JAHRIQ010037500">
    <property type="protein sequence ID" value="MEQ2233621.1"/>
    <property type="molecule type" value="Genomic_DNA"/>
</dbReference>
<keyword evidence="2" id="KW-1185">Reference proteome</keyword>
<evidence type="ECO:0000313" key="2">
    <source>
        <dbReference type="Proteomes" id="UP001482620"/>
    </source>
</evidence>
<accession>A0ABV0TM95</accession>
<proteinExistence type="predicted"/>
<gene>
    <name evidence="1" type="ORF">ILYODFUR_023728</name>
</gene>
<sequence>MSHLQLFPLHVHVVSNGNSYHLRPQLPFILQHGSDISSCHQEIDQSINQVVLSELTTSRTSSWRHMVLLLLFPGSKLPSTQMLFRTKHLEVELQHEHGRCFSSCRLAVFPAQSLGINPCFPAD</sequence>
<name>A0ABV0TM95_9TELE</name>